<reference evidence="1" key="1">
    <citation type="submission" date="2021-07" db="EMBL/GenBank/DDBJ databases">
        <authorList>
            <person name="Stanton E."/>
        </authorList>
    </citation>
    <scope>NUCLEOTIDE SEQUENCE</scope>
    <source>
        <strain evidence="1">2021EL-01139</strain>
    </source>
</reference>
<name>A0AAE2ZIJ8_PRORE</name>
<sequence>IIPNGDNVSFVMNGSVKFNDEKYIISRKFLIDYKPRGEHFFAHIKDISIDPSDQAGDDIYIRGVPKINQIYFAKIKKIDGGNYIFEENSAPLFICNV</sequence>
<evidence type="ECO:0000313" key="1">
    <source>
        <dbReference type="EMBL" id="MBW3118818.1"/>
    </source>
</evidence>
<evidence type="ECO:0000313" key="2">
    <source>
        <dbReference type="Proteomes" id="UP001155882"/>
    </source>
</evidence>
<dbReference type="Proteomes" id="UP001155882">
    <property type="component" value="Unassembled WGS sequence"/>
</dbReference>
<feature type="non-terminal residue" evidence="1">
    <location>
        <position position="1"/>
    </location>
</feature>
<protein>
    <submittedName>
        <fullName evidence="1">Uncharacterized protein</fullName>
    </submittedName>
</protein>
<comment type="caution">
    <text evidence="1">The sequence shown here is derived from an EMBL/GenBank/DDBJ whole genome shotgun (WGS) entry which is preliminary data.</text>
</comment>
<dbReference type="AlphaFoldDB" id="A0AAE2ZIJ8"/>
<accession>A0AAE2ZIJ8</accession>
<proteinExistence type="predicted"/>
<dbReference type="EMBL" id="JAHWLI010000108">
    <property type="protein sequence ID" value="MBW3118818.1"/>
    <property type="molecule type" value="Genomic_DNA"/>
</dbReference>
<organism evidence="1 2">
    <name type="scientific">Providencia rettgeri</name>
    <dbReference type="NCBI Taxonomy" id="587"/>
    <lineage>
        <taxon>Bacteria</taxon>
        <taxon>Pseudomonadati</taxon>
        <taxon>Pseudomonadota</taxon>
        <taxon>Gammaproteobacteria</taxon>
        <taxon>Enterobacterales</taxon>
        <taxon>Morganellaceae</taxon>
        <taxon>Providencia</taxon>
    </lineage>
</organism>
<gene>
    <name evidence="1" type="ORF">KYI77_20455</name>
</gene>